<dbReference type="AlphaFoldDB" id="A0A0W8F8T1"/>
<proteinExistence type="predicted"/>
<reference evidence="1" key="1">
    <citation type="journal article" date="2015" name="Proc. Natl. Acad. Sci. U.S.A.">
        <title>Networks of energetic and metabolic interactions define dynamics in microbial communities.</title>
        <authorList>
            <person name="Embree M."/>
            <person name="Liu J.K."/>
            <person name="Al-Bassam M.M."/>
            <person name="Zengler K."/>
        </authorList>
    </citation>
    <scope>NUCLEOTIDE SEQUENCE</scope>
</reference>
<accession>A0A0W8F8T1</accession>
<sequence length="39" mass="3926">MITVISPLPVINAIAPPSINKSHPVAVAADLPLIIGAPN</sequence>
<name>A0A0W8F8T1_9ZZZZ</name>
<dbReference type="EMBL" id="LNQE01001453">
    <property type="protein sequence ID" value="KUG17271.1"/>
    <property type="molecule type" value="Genomic_DNA"/>
</dbReference>
<organism evidence="1">
    <name type="scientific">hydrocarbon metagenome</name>
    <dbReference type="NCBI Taxonomy" id="938273"/>
    <lineage>
        <taxon>unclassified sequences</taxon>
        <taxon>metagenomes</taxon>
        <taxon>ecological metagenomes</taxon>
    </lineage>
</organism>
<gene>
    <name evidence="1" type="ORF">ASZ90_013037</name>
</gene>
<comment type="caution">
    <text evidence="1">The sequence shown here is derived from an EMBL/GenBank/DDBJ whole genome shotgun (WGS) entry which is preliminary data.</text>
</comment>
<evidence type="ECO:0000313" key="1">
    <source>
        <dbReference type="EMBL" id="KUG17271.1"/>
    </source>
</evidence>
<protein>
    <submittedName>
        <fullName evidence="1">Uncharacterized protein</fullName>
    </submittedName>
</protein>